<evidence type="ECO:0000259" key="1">
    <source>
        <dbReference type="Pfam" id="PF04149"/>
    </source>
</evidence>
<protein>
    <recommendedName>
        <fullName evidence="1">DUF397 domain-containing protein</fullName>
    </recommendedName>
</protein>
<feature type="domain" description="DUF397" evidence="1">
    <location>
        <begin position="10"/>
        <end position="64"/>
    </location>
</feature>
<reference evidence="2" key="1">
    <citation type="journal article" date="2014" name="Int. J. Syst. Evol. Microbiol.">
        <title>Complete genome sequence of Corynebacterium casei LMG S-19264T (=DSM 44701T), isolated from a smear-ripened cheese.</title>
        <authorList>
            <consortium name="US DOE Joint Genome Institute (JGI-PGF)"/>
            <person name="Walter F."/>
            <person name="Albersmeier A."/>
            <person name="Kalinowski J."/>
            <person name="Ruckert C."/>
        </authorList>
    </citation>
    <scope>NUCLEOTIDE SEQUENCE</scope>
    <source>
        <strain evidence="2">CGMCC 4.7110</strain>
    </source>
</reference>
<dbReference type="Pfam" id="PF04149">
    <property type="entry name" value="DUF397"/>
    <property type="match status" value="1"/>
</dbReference>
<dbReference type="RefSeq" id="WP_189266098.1">
    <property type="nucleotide sequence ID" value="NZ_BMML01000015.1"/>
</dbReference>
<organism evidence="2 3">
    <name type="scientific">Streptomyces fuscichromogenes</name>
    <dbReference type="NCBI Taxonomy" id="1324013"/>
    <lineage>
        <taxon>Bacteria</taxon>
        <taxon>Bacillati</taxon>
        <taxon>Actinomycetota</taxon>
        <taxon>Actinomycetes</taxon>
        <taxon>Kitasatosporales</taxon>
        <taxon>Streptomycetaceae</taxon>
        <taxon>Streptomyces</taxon>
    </lineage>
</organism>
<sequence length="68" mass="7246">MSRIPDHELGWRKSTYSGPGGNDCLEVSDAHPALIPVRDSKAAPLGPKLVFRSAAWAAFVEAVKGSAR</sequence>
<reference evidence="2" key="2">
    <citation type="submission" date="2020-09" db="EMBL/GenBank/DDBJ databases">
        <authorList>
            <person name="Sun Q."/>
            <person name="Zhou Y."/>
        </authorList>
    </citation>
    <scope>NUCLEOTIDE SEQUENCE</scope>
    <source>
        <strain evidence="2">CGMCC 4.7110</strain>
    </source>
</reference>
<keyword evidence="3" id="KW-1185">Reference proteome</keyword>
<gene>
    <name evidence="2" type="ORF">GCM10011578_061470</name>
</gene>
<dbReference type="EMBL" id="BMML01000015">
    <property type="protein sequence ID" value="GGN26715.1"/>
    <property type="molecule type" value="Genomic_DNA"/>
</dbReference>
<name>A0A918CU24_9ACTN</name>
<evidence type="ECO:0000313" key="3">
    <source>
        <dbReference type="Proteomes" id="UP000653411"/>
    </source>
</evidence>
<proteinExistence type="predicted"/>
<dbReference type="AlphaFoldDB" id="A0A918CU24"/>
<evidence type="ECO:0000313" key="2">
    <source>
        <dbReference type="EMBL" id="GGN26715.1"/>
    </source>
</evidence>
<dbReference type="InterPro" id="IPR007278">
    <property type="entry name" value="DUF397"/>
</dbReference>
<comment type="caution">
    <text evidence="2">The sequence shown here is derived from an EMBL/GenBank/DDBJ whole genome shotgun (WGS) entry which is preliminary data.</text>
</comment>
<accession>A0A918CU24</accession>
<dbReference type="Proteomes" id="UP000653411">
    <property type="component" value="Unassembled WGS sequence"/>
</dbReference>